<dbReference type="PANTHER" id="PTHR48079">
    <property type="entry name" value="PROTEIN YEEZ"/>
    <property type="match status" value="1"/>
</dbReference>
<organism evidence="2 3">
    <name type="scientific">Nocardioides seonyuensis</name>
    <dbReference type="NCBI Taxonomy" id="2518371"/>
    <lineage>
        <taxon>Bacteria</taxon>
        <taxon>Bacillati</taxon>
        <taxon>Actinomycetota</taxon>
        <taxon>Actinomycetes</taxon>
        <taxon>Propionibacteriales</taxon>
        <taxon>Nocardioidaceae</taxon>
        <taxon>Nocardioides</taxon>
    </lineage>
</organism>
<dbReference type="GO" id="GO:0004029">
    <property type="term" value="F:aldehyde dehydrogenase (NAD+) activity"/>
    <property type="evidence" value="ECO:0007669"/>
    <property type="project" value="TreeGrafter"/>
</dbReference>
<dbReference type="KEGG" id="nsn:EXE58_18375"/>
<evidence type="ECO:0000259" key="1">
    <source>
        <dbReference type="Pfam" id="PF01370"/>
    </source>
</evidence>
<reference evidence="2 3" key="1">
    <citation type="submission" date="2019-03" db="EMBL/GenBank/DDBJ databases">
        <title>Three New Species of Nocardioides, Nocardioides euryhalodurans sp. nov., Nocardioides seonyuensis sp. nov. and Nocardioides eburneoflavus sp. nov. Iolated from Soil.</title>
        <authorList>
            <person name="Roh S.G."/>
            <person name="Lee C."/>
            <person name="Kim M.-K."/>
            <person name="Kim S.B."/>
        </authorList>
    </citation>
    <scope>NUCLEOTIDE SEQUENCE [LARGE SCALE GENOMIC DNA]</scope>
    <source>
        <strain evidence="2 3">MMS17-SY207-3</strain>
    </source>
</reference>
<dbReference type="AlphaFoldDB" id="A0A4P7IIF3"/>
<dbReference type="RefSeq" id="WP_135269184.1">
    <property type="nucleotide sequence ID" value="NZ_CP038436.1"/>
</dbReference>
<dbReference type="PANTHER" id="PTHR48079:SF6">
    <property type="entry name" value="NAD(P)-BINDING DOMAIN-CONTAINING PROTEIN-RELATED"/>
    <property type="match status" value="1"/>
</dbReference>
<accession>A0A4P7IIF3</accession>
<proteinExistence type="predicted"/>
<evidence type="ECO:0000313" key="2">
    <source>
        <dbReference type="EMBL" id="QBX57199.1"/>
    </source>
</evidence>
<gene>
    <name evidence="2" type="ORF">EXE58_18375</name>
</gene>
<dbReference type="Proteomes" id="UP000294853">
    <property type="component" value="Chromosome"/>
</dbReference>
<name>A0A4P7IIF3_9ACTN</name>
<dbReference type="GO" id="GO:0005737">
    <property type="term" value="C:cytoplasm"/>
    <property type="evidence" value="ECO:0007669"/>
    <property type="project" value="TreeGrafter"/>
</dbReference>
<feature type="domain" description="NAD-dependent epimerase/dehydratase" evidence="1">
    <location>
        <begin position="4"/>
        <end position="77"/>
    </location>
</feature>
<evidence type="ECO:0000313" key="3">
    <source>
        <dbReference type="Proteomes" id="UP000294853"/>
    </source>
</evidence>
<keyword evidence="3" id="KW-1185">Reference proteome</keyword>
<dbReference type="InterPro" id="IPR001509">
    <property type="entry name" value="Epimerase_deHydtase"/>
</dbReference>
<dbReference type="Gene3D" id="3.40.50.720">
    <property type="entry name" value="NAD(P)-binding Rossmann-like Domain"/>
    <property type="match status" value="1"/>
</dbReference>
<dbReference type="Pfam" id="PF01370">
    <property type="entry name" value="Epimerase"/>
    <property type="match status" value="1"/>
</dbReference>
<dbReference type="EMBL" id="CP038436">
    <property type="protein sequence ID" value="QBX57199.1"/>
    <property type="molecule type" value="Genomic_DNA"/>
</dbReference>
<dbReference type="InterPro" id="IPR036291">
    <property type="entry name" value="NAD(P)-bd_dom_sf"/>
</dbReference>
<dbReference type="SUPFAM" id="SSF51735">
    <property type="entry name" value="NAD(P)-binding Rossmann-fold domains"/>
    <property type="match status" value="1"/>
</dbReference>
<dbReference type="InterPro" id="IPR051783">
    <property type="entry name" value="NAD(P)-dependent_oxidoreduct"/>
</dbReference>
<sequence>MDLLVLGGTAFLGRAIAEHARERGHAVTCLARGTTPPAEGVDFVVADRDDDDGLAAVADRRWDAVVDVTRQPGQARRAVRDLRTDHWVFVSSANAYRSFDSPDLPESAPLHEPLAGDVMADMEQYGPAKVACEDAFRAAEGTATIVRAGLIGGYGDDSGRSGYYPWRFAHPTGPDVLAPDAPEATCGIVDVADLAEWIVLSAEERMDGAFNACGPSIPLTEILAAARRVAGPGAPPPRAVPAEVLAEAGISGWMGPASLPLWIDDPADRFFGKMDAARAQAAGLRTRSIEETLASALAYEEVRETPRRAGLSDDEEIRLRAALDGAG</sequence>
<dbReference type="OrthoDB" id="7941246at2"/>
<protein>
    <submittedName>
        <fullName evidence="2">NAD-dependent epimerase/dehydratase family protein</fullName>
    </submittedName>
</protein>